<comment type="caution">
    <text evidence="1">The sequence shown here is derived from an EMBL/GenBank/DDBJ whole genome shotgun (WGS) entry which is preliminary data.</text>
</comment>
<accession>A0ABR8F0Y6</accession>
<dbReference type="Pfam" id="PF18320">
    <property type="entry name" value="Csc2"/>
    <property type="match status" value="1"/>
</dbReference>
<dbReference type="EMBL" id="JACJTE010000037">
    <property type="protein sequence ID" value="MBD2563833.1"/>
    <property type="molecule type" value="Genomic_DNA"/>
</dbReference>
<proteinExistence type="predicted"/>
<reference evidence="1 2" key="1">
    <citation type="journal article" date="2020" name="ISME J.">
        <title>Comparative genomics reveals insights into cyanobacterial evolution and habitat adaptation.</title>
        <authorList>
            <person name="Chen M.Y."/>
            <person name="Teng W.K."/>
            <person name="Zhao L."/>
            <person name="Hu C.X."/>
            <person name="Zhou Y.K."/>
            <person name="Han B.P."/>
            <person name="Song L.R."/>
            <person name="Shu W.S."/>
        </authorList>
    </citation>
    <scope>NUCLEOTIDE SEQUENCE [LARGE SCALE GENOMIC DNA]</scope>
    <source>
        <strain evidence="1 2">FACHB-391</strain>
    </source>
</reference>
<name>A0ABR8F0Y6_NOSLI</name>
<dbReference type="Proteomes" id="UP000604661">
    <property type="component" value="Unassembled WGS sequence"/>
</dbReference>
<evidence type="ECO:0000313" key="2">
    <source>
        <dbReference type="Proteomes" id="UP000604661"/>
    </source>
</evidence>
<dbReference type="InterPro" id="IPR017574">
    <property type="entry name" value="CRISPR-assoc_prot_Cas7/Csc2"/>
</dbReference>
<keyword evidence="2" id="KW-1185">Reference proteome</keyword>
<organism evidence="1 2">
    <name type="scientific">Nostoc linckia FACHB-391</name>
    <dbReference type="NCBI Taxonomy" id="2692906"/>
    <lineage>
        <taxon>Bacteria</taxon>
        <taxon>Bacillati</taxon>
        <taxon>Cyanobacteriota</taxon>
        <taxon>Cyanophyceae</taxon>
        <taxon>Nostocales</taxon>
        <taxon>Nostocaceae</taxon>
        <taxon>Nostoc</taxon>
    </lineage>
</organism>
<sequence>MSISKLSSVLATSYENFPKGRFITLVVLRTTHSETIFRTEGSGEPMCSEFVQAGLEGENQKTIIQRLVMTKRKQVAPERRYGREHLRAHELLYTNPKDGSLCSLNTNAPCEMCVDCFLYGFAAGGGGAQKSRIWTEDAFSILPASDVVGDRTINAIYENGTMRLKKDEDTKASTALNTSEYIKPGVHFLDVVTLKDVTADELRYIIGNILFTSRYGAVSSRVGRMENEILGVFGSITELPSSLELVQATYDVLDKPLEHPLNINQLITASKQVITNWKNKRGVSVQLSEEELANLLTDVETNWSEAERDNFLKRLTQSYESFRQVAPEKKKAKAKGKNTPVEVEI</sequence>
<dbReference type="NCBIfam" id="TIGR03157">
    <property type="entry name" value="cas_Csc2"/>
    <property type="match status" value="1"/>
</dbReference>
<protein>
    <submittedName>
        <fullName evidence="1">Type I-D CRISPR-associated protein Cas7/Csc2</fullName>
    </submittedName>
</protein>
<evidence type="ECO:0000313" key="1">
    <source>
        <dbReference type="EMBL" id="MBD2563833.1"/>
    </source>
</evidence>
<dbReference type="CDD" id="cd09709">
    <property type="entry name" value="Csc2_I-D"/>
    <property type="match status" value="1"/>
</dbReference>
<gene>
    <name evidence="1" type="primary">cas7d</name>
    <name evidence="1" type="ORF">H6G95_25120</name>
</gene>
<dbReference type="RefSeq" id="WP_190898332.1">
    <property type="nucleotide sequence ID" value="NZ_JACJTE010000037.1"/>
</dbReference>